<dbReference type="PANTHER" id="PTHR12300">
    <property type="entry name" value="HVA22-LIKE PROTEINS"/>
    <property type="match status" value="1"/>
</dbReference>
<evidence type="ECO:0000256" key="7">
    <source>
        <dbReference type="SAM" id="MobiDB-lite"/>
    </source>
</evidence>
<dbReference type="GO" id="GO:0016020">
    <property type="term" value="C:membrane"/>
    <property type="evidence" value="ECO:0007669"/>
    <property type="project" value="UniProtKB-SubCell"/>
</dbReference>
<keyword evidence="9" id="KW-1185">Reference proteome</keyword>
<proteinExistence type="inferred from homology"/>
<feature type="compositionally biased region" description="Acidic residues" evidence="7">
    <location>
        <begin position="285"/>
        <end position="302"/>
    </location>
</feature>
<feature type="compositionally biased region" description="Low complexity" evidence="7">
    <location>
        <begin position="198"/>
        <end position="210"/>
    </location>
</feature>
<dbReference type="Proteomes" id="UP000775547">
    <property type="component" value="Unassembled WGS sequence"/>
</dbReference>
<dbReference type="AlphaFoldDB" id="A0A9P7K9F2"/>
<feature type="region of interest" description="Disordered" evidence="7">
    <location>
        <begin position="248"/>
        <end position="337"/>
    </location>
</feature>
<evidence type="ECO:0000256" key="1">
    <source>
        <dbReference type="ARBA" id="ARBA00004141"/>
    </source>
</evidence>
<keyword evidence="5" id="KW-0472">Membrane</keyword>
<protein>
    <recommendedName>
        <fullName evidence="6">Protein YOP1</fullName>
    </recommendedName>
</protein>
<sequence length="337" mass="36562">MLLYLTARLVSSVAAFLYPGYASYKTLSQRPASEEELERWLMYWSVLGCIIGVEYLAEWLISWVPFYYTLKALLLLYLALPQTRGSSYIYTVHLQPFFRAHETQIDAALASLKARAYTFVQERIRALWDAASSSLQPVGQQQAHFTPVGGQGNADAAPTPTLGDPASGPAQLISTLWRSYGPGIMASGAALVRSATAASATRPTPTPSSSNFITPPGSSFRLPQAQSQSVLERRRQLEAELAALPEVPIPRASASTSRGSSASDLGMRERTHSNTGSTSARFEEVEVPSDVEGYDVGDEDEQGQSHSRRPGASTRASWFGWGGSASGKGEYQRVKSD</sequence>
<evidence type="ECO:0000313" key="9">
    <source>
        <dbReference type="Proteomes" id="UP000775547"/>
    </source>
</evidence>
<evidence type="ECO:0000313" key="8">
    <source>
        <dbReference type="EMBL" id="KAG5643331.1"/>
    </source>
</evidence>
<gene>
    <name evidence="8" type="ORF">DXG03_001181</name>
</gene>
<comment type="similarity">
    <text evidence="2 6">Belongs to the DP1 family.</text>
</comment>
<feature type="region of interest" description="Disordered" evidence="7">
    <location>
        <begin position="198"/>
        <end position="232"/>
    </location>
</feature>
<keyword evidence="4" id="KW-1133">Transmembrane helix</keyword>
<comment type="subcellular location">
    <subcellularLocation>
        <location evidence="1 6">Membrane</location>
        <topology evidence="1 6">Multi-pass membrane protein</topology>
    </subcellularLocation>
</comment>
<evidence type="ECO:0000256" key="3">
    <source>
        <dbReference type="ARBA" id="ARBA00022692"/>
    </source>
</evidence>
<dbReference type="Pfam" id="PF03134">
    <property type="entry name" value="TB2_DP1_HVA22"/>
    <property type="match status" value="1"/>
</dbReference>
<name>A0A9P7K9F2_9AGAR</name>
<dbReference type="OrthoDB" id="434647at2759"/>
<dbReference type="EMBL" id="JABCKV010000120">
    <property type="protein sequence ID" value="KAG5643331.1"/>
    <property type="molecule type" value="Genomic_DNA"/>
</dbReference>
<feature type="region of interest" description="Disordered" evidence="7">
    <location>
        <begin position="143"/>
        <end position="168"/>
    </location>
</feature>
<dbReference type="PANTHER" id="PTHR12300:SF161">
    <property type="entry name" value="RECEPTOR EXPRESSION-ENHANCING PROTEIN"/>
    <property type="match status" value="1"/>
</dbReference>
<evidence type="ECO:0000256" key="5">
    <source>
        <dbReference type="ARBA" id="ARBA00023136"/>
    </source>
</evidence>
<organism evidence="8 9">
    <name type="scientific">Asterophora parasitica</name>
    <dbReference type="NCBI Taxonomy" id="117018"/>
    <lineage>
        <taxon>Eukaryota</taxon>
        <taxon>Fungi</taxon>
        <taxon>Dikarya</taxon>
        <taxon>Basidiomycota</taxon>
        <taxon>Agaricomycotina</taxon>
        <taxon>Agaricomycetes</taxon>
        <taxon>Agaricomycetidae</taxon>
        <taxon>Agaricales</taxon>
        <taxon>Tricholomatineae</taxon>
        <taxon>Lyophyllaceae</taxon>
        <taxon>Asterophora</taxon>
    </lineage>
</organism>
<reference evidence="8" key="1">
    <citation type="submission" date="2020-07" db="EMBL/GenBank/DDBJ databases">
        <authorList>
            <person name="Nieuwenhuis M."/>
            <person name="Van De Peppel L.J.J."/>
        </authorList>
    </citation>
    <scope>NUCLEOTIDE SEQUENCE</scope>
    <source>
        <strain evidence="8">AP01</strain>
        <tissue evidence="8">Mycelium</tissue>
    </source>
</reference>
<evidence type="ECO:0000256" key="4">
    <source>
        <dbReference type="ARBA" id="ARBA00022989"/>
    </source>
</evidence>
<comment type="caution">
    <text evidence="8">The sequence shown here is derived from an EMBL/GenBank/DDBJ whole genome shotgun (WGS) entry which is preliminary data.</text>
</comment>
<keyword evidence="3" id="KW-0812">Transmembrane</keyword>
<dbReference type="InterPro" id="IPR004345">
    <property type="entry name" value="TB2_DP1_HVA22"/>
</dbReference>
<accession>A0A9P7K9F2</accession>
<evidence type="ECO:0000256" key="6">
    <source>
        <dbReference type="RuleBase" id="RU362006"/>
    </source>
</evidence>
<feature type="compositionally biased region" description="Low complexity" evidence="7">
    <location>
        <begin position="251"/>
        <end position="263"/>
    </location>
</feature>
<reference evidence="8" key="2">
    <citation type="submission" date="2021-10" db="EMBL/GenBank/DDBJ databases">
        <title>Phylogenomics reveals ancestral predisposition of the termite-cultivated fungus Termitomyces towards a domesticated lifestyle.</title>
        <authorList>
            <person name="Auxier B."/>
            <person name="Grum-Grzhimaylo A."/>
            <person name="Cardenas M.E."/>
            <person name="Lodge J.D."/>
            <person name="Laessoe T."/>
            <person name="Pedersen O."/>
            <person name="Smith M.E."/>
            <person name="Kuyper T.W."/>
            <person name="Franco-Molano E.A."/>
            <person name="Baroni T.J."/>
            <person name="Aanen D.K."/>
        </authorList>
    </citation>
    <scope>NUCLEOTIDE SEQUENCE</scope>
    <source>
        <strain evidence="8">AP01</strain>
        <tissue evidence="8">Mycelium</tissue>
    </source>
</reference>
<evidence type="ECO:0000256" key="2">
    <source>
        <dbReference type="ARBA" id="ARBA00008573"/>
    </source>
</evidence>